<evidence type="ECO:0000313" key="1">
    <source>
        <dbReference type="EMBL" id="EPY01373.1"/>
    </source>
</evidence>
<dbReference type="RefSeq" id="WP_021132566.1">
    <property type="nucleotide sequence ID" value="NZ_AQPH01000042.1"/>
</dbReference>
<sequence length="146" mass="16313">MADLKVRWDDDARRYDLVHDDDDQPALDDGVVHTAVIAAVLSWGRAREGDPLPGFDGDRKGHWADPYDPRGRKGSLCWLLTGRIITPRTLADAQSYLDQALATLVPDWIASYQVRVWRRGITTIAAVADLILPDGREMSVDFDSLI</sequence>
<dbReference type="STRING" id="1316936.K678_11266"/>
<dbReference type="AlphaFoldDB" id="S9SBA2"/>
<gene>
    <name evidence="1" type="ORF">K678_11266</name>
</gene>
<name>S9SBA2_MAGFU</name>
<protein>
    <submittedName>
        <fullName evidence="1">Bacteriophage protein GP46</fullName>
    </submittedName>
</protein>
<organism evidence="1 2">
    <name type="scientific">Magnetospirillum fulvum MGU-K5</name>
    <dbReference type="NCBI Taxonomy" id="1316936"/>
    <lineage>
        <taxon>Bacteria</taxon>
        <taxon>Pseudomonadati</taxon>
        <taxon>Pseudomonadota</taxon>
        <taxon>Alphaproteobacteria</taxon>
        <taxon>Rhodospirillales</taxon>
        <taxon>Rhodospirillaceae</taxon>
        <taxon>Magnetospirillum</taxon>
    </lineage>
</organism>
<evidence type="ECO:0000313" key="2">
    <source>
        <dbReference type="Proteomes" id="UP000015350"/>
    </source>
</evidence>
<dbReference type="Pfam" id="PF07409">
    <property type="entry name" value="GP46"/>
    <property type="match status" value="1"/>
</dbReference>
<dbReference type="Proteomes" id="UP000015350">
    <property type="component" value="Unassembled WGS sequence"/>
</dbReference>
<comment type="caution">
    <text evidence="1">The sequence shown here is derived from an EMBL/GenBank/DDBJ whole genome shotgun (WGS) entry which is preliminary data.</text>
</comment>
<accession>S9SBA2</accession>
<reference evidence="1 2" key="1">
    <citation type="submission" date="2013-04" db="EMBL/GenBank/DDBJ databases">
        <authorList>
            <person name="Kuznetsov B."/>
            <person name="Ivanovsky R."/>
        </authorList>
    </citation>
    <scope>NUCLEOTIDE SEQUENCE [LARGE SCALE GENOMIC DNA]</scope>
    <source>
        <strain evidence="1 2">MGU-K5</strain>
    </source>
</reference>
<dbReference type="EMBL" id="AQPH01000042">
    <property type="protein sequence ID" value="EPY01373.1"/>
    <property type="molecule type" value="Genomic_DNA"/>
</dbReference>
<dbReference type="InterPro" id="IPR010877">
    <property type="entry name" value="Phage_Mu_Gp46"/>
</dbReference>
<proteinExistence type="predicted"/>